<dbReference type="PANTHER" id="PTHR30562">
    <property type="entry name" value="UVRC/OXIDOREDUCTASE"/>
    <property type="match status" value="1"/>
</dbReference>
<protein>
    <recommendedName>
        <fullName evidence="1">UvrC family homology region profile domain-containing protein</fullName>
    </recommendedName>
</protein>
<sequence length="307" mass="35041">MRFNSRFGEVDKESYRERFNQAFQEVFETDKNSDKLQLFNLRTKGEEASMIFDSEYNKSRDVVVAIESKDGSGEATVLVLQLRQGLVVGQFHYTFELGQDEEMTKNFAMAIEDILIERHYPSGEASQRPEYSFFPDDVLVQYPVSSLKDLKDAIRSSRDEVELNRKGSKISVQRPAKVGAKSKVDARVLDFALQNAEQVARDREISGFDYTLPTSVDGTAAAELASLLSLEKVPERIECFDISHLQGECAVGSRVVFINGRPQPHLYRRFNLKTVVDTRDDYANLEEVVSRRFFRARSSHGLVEKER</sequence>
<feature type="domain" description="UvrC family homology region profile" evidence="1">
    <location>
        <begin position="73"/>
        <end position="300"/>
    </location>
</feature>
<dbReference type="InterPro" id="IPR050066">
    <property type="entry name" value="UvrABC_protein_C"/>
</dbReference>
<gene>
    <name evidence="2" type="ORF">PDEL0327_LOCUS947</name>
</gene>
<dbReference type="Gene3D" id="3.30.420.340">
    <property type="entry name" value="UvrC, RNAse H endonuclease domain"/>
    <property type="match status" value="1"/>
</dbReference>
<dbReference type="GO" id="GO:0009381">
    <property type="term" value="F:excinuclease ABC activity"/>
    <property type="evidence" value="ECO:0007669"/>
    <property type="project" value="InterPro"/>
</dbReference>
<name>A0A7S0TBM4_9STRA</name>
<dbReference type="Pfam" id="PF08459">
    <property type="entry name" value="UvrC_RNaseH_dom"/>
    <property type="match status" value="1"/>
</dbReference>
<dbReference type="PANTHER" id="PTHR30562:SF1">
    <property type="entry name" value="UVRABC SYSTEM PROTEIN C"/>
    <property type="match status" value="1"/>
</dbReference>
<evidence type="ECO:0000259" key="1">
    <source>
        <dbReference type="PROSITE" id="PS50165"/>
    </source>
</evidence>
<accession>A0A7S0TBM4</accession>
<dbReference type="PROSITE" id="PS50165">
    <property type="entry name" value="UVRC"/>
    <property type="match status" value="1"/>
</dbReference>
<dbReference type="AlphaFoldDB" id="A0A7S0TBM4"/>
<dbReference type="GO" id="GO:0006974">
    <property type="term" value="P:DNA damage response"/>
    <property type="evidence" value="ECO:0007669"/>
    <property type="project" value="TreeGrafter"/>
</dbReference>
<dbReference type="InterPro" id="IPR001162">
    <property type="entry name" value="UvrC_RNase_H_dom"/>
</dbReference>
<evidence type="ECO:0000313" key="2">
    <source>
        <dbReference type="EMBL" id="CAD8729454.1"/>
    </source>
</evidence>
<dbReference type="EMBL" id="HBFG01001252">
    <property type="protein sequence ID" value="CAD8729454.1"/>
    <property type="molecule type" value="Transcribed_RNA"/>
</dbReference>
<organism evidence="2">
    <name type="scientific">Pseudo-nitzschia delicatissima</name>
    <dbReference type="NCBI Taxonomy" id="44447"/>
    <lineage>
        <taxon>Eukaryota</taxon>
        <taxon>Sar</taxon>
        <taxon>Stramenopiles</taxon>
        <taxon>Ochrophyta</taxon>
        <taxon>Bacillariophyta</taxon>
        <taxon>Bacillariophyceae</taxon>
        <taxon>Bacillariophycidae</taxon>
        <taxon>Bacillariales</taxon>
        <taxon>Bacillariaceae</taxon>
        <taxon>Pseudo-nitzschia</taxon>
    </lineage>
</organism>
<reference evidence="2" key="1">
    <citation type="submission" date="2021-01" db="EMBL/GenBank/DDBJ databases">
        <authorList>
            <person name="Corre E."/>
            <person name="Pelletier E."/>
            <person name="Niang G."/>
            <person name="Scheremetjew M."/>
            <person name="Finn R."/>
            <person name="Kale V."/>
            <person name="Holt S."/>
            <person name="Cochrane G."/>
            <person name="Meng A."/>
            <person name="Brown T."/>
            <person name="Cohen L."/>
        </authorList>
    </citation>
    <scope>NUCLEOTIDE SEQUENCE</scope>
    <source>
        <strain evidence="2">B596</strain>
    </source>
</reference>
<dbReference type="GO" id="GO:0009380">
    <property type="term" value="C:excinuclease repair complex"/>
    <property type="evidence" value="ECO:0007669"/>
    <property type="project" value="TreeGrafter"/>
</dbReference>
<dbReference type="InterPro" id="IPR038476">
    <property type="entry name" value="UvrC_RNase_H_dom_sf"/>
</dbReference>
<proteinExistence type="predicted"/>
<dbReference type="Pfam" id="PF22920">
    <property type="entry name" value="UvrC_RNaseH"/>
    <property type="match status" value="1"/>
</dbReference>